<name>A0AAV0B1H6_PHAPC</name>
<protein>
    <submittedName>
        <fullName evidence="2">Uncharacterized protein</fullName>
    </submittedName>
</protein>
<dbReference type="AlphaFoldDB" id="A0AAV0B1H6"/>
<keyword evidence="3" id="KW-1185">Reference proteome</keyword>
<feature type="compositionally biased region" description="Basic residues" evidence="1">
    <location>
        <begin position="14"/>
        <end position="25"/>
    </location>
</feature>
<feature type="region of interest" description="Disordered" evidence="1">
    <location>
        <begin position="1"/>
        <end position="143"/>
    </location>
</feature>
<dbReference type="EMBL" id="CALTRL010002910">
    <property type="protein sequence ID" value="CAH7677100.1"/>
    <property type="molecule type" value="Genomic_DNA"/>
</dbReference>
<proteinExistence type="predicted"/>
<gene>
    <name evidence="2" type="ORF">PPACK8108_LOCUS12230</name>
</gene>
<comment type="caution">
    <text evidence="2">The sequence shown here is derived from an EMBL/GenBank/DDBJ whole genome shotgun (WGS) entry which is preliminary data.</text>
</comment>
<dbReference type="Proteomes" id="UP001153365">
    <property type="component" value="Unassembled WGS sequence"/>
</dbReference>
<reference evidence="2" key="1">
    <citation type="submission" date="2022-06" db="EMBL/GenBank/DDBJ databases">
        <authorList>
            <consortium name="SYNGENTA / RWTH Aachen University"/>
        </authorList>
    </citation>
    <scope>NUCLEOTIDE SEQUENCE</scope>
</reference>
<accession>A0AAV0B1H6</accession>
<sequence length="158" mass="17384">MQSKASQLQEPLRRKSKEGKAKKYSKTVNSISKPHRNKSNNKSNKFHTLEQDLVSDSETEPESSSNSSVLSNQSSTPIESVSGSSSSLSSAFSQSDNSEMMEYVEKQTIGDPLDIEERASPSPSFSRKNLGLPISSSDSSLELHTRPCTRKFKISKVP</sequence>
<feature type="compositionally biased region" description="Low complexity" evidence="1">
    <location>
        <begin position="62"/>
        <end position="98"/>
    </location>
</feature>
<organism evidence="2 3">
    <name type="scientific">Phakopsora pachyrhizi</name>
    <name type="common">Asian soybean rust disease fungus</name>
    <dbReference type="NCBI Taxonomy" id="170000"/>
    <lineage>
        <taxon>Eukaryota</taxon>
        <taxon>Fungi</taxon>
        <taxon>Dikarya</taxon>
        <taxon>Basidiomycota</taxon>
        <taxon>Pucciniomycotina</taxon>
        <taxon>Pucciniomycetes</taxon>
        <taxon>Pucciniales</taxon>
        <taxon>Phakopsoraceae</taxon>
        <taxon>Phakopsora</taxon>
    </lineage>
</organism>
<evidence type="ECO:0000313" key="2">
    <source>
        <dbReference type="EMBL" id="CAH7677100.1"/>
    </source>
</evidence>
<evidence type="ECO:0000313" key="3">
    <source>
        <dbReference type="Proteomes" id="UP001153365"/>
    </source>
</evidence>
<evidence type="ECO:0000256" key="1">
    <source>
        <dbReference type="SAM" id="MobiDB-lite"/>
    </source>
</evidence>